<dbReference type="Proteomes" id="UP000777935">
    <property type="component" value="Unassembled WGS sequence"/>
</dbReference>
<feature type="chain" id="PRO_5045854379" evidence="1">
    <location>
        <begin position="24"/>
        <end position="175"/>
    </location>
</feature>
<evidence type="ECO:0000313" key="3">
    <source>
        <dbReference type="Proteomes" id="UP000777935"/>
    </source>
</evidence>
<evidence type="ECO:0000256" key="1">
    <source>
        <dbReference type="SAM" id="SignalP"/>
    </source>
</evidence>
<name>A0ABX2IXW6_9RHOB</name>
<gene>
    <name evidence="2" type="ORF">HRQ87_14955</name>
</gene>
<organism evidence="2 3">
    <name type="scientific">Parasulfitobacter algicola</name>
    <dbReference type="NCBI Taxonomy" id="2614809"/>
    <lineage>
        <taxon>Bacteria</taxon>
        <taxon>Pseudomonadati</taxon>
        <taxon>Pseudomonadota</taxon>
        <taxon>Alphaproteobacteria</taxon>
        <taxon>Rhodobacterales</taxon>
        <taxon>Roseobacteraceae</taxon>
        <taxon>Parasulfitobacter</taxon>
    </lineage>
</organism>
<reference evidence="2 3" key="1">
    <citation type="submission" date="2020-06" db="EMBL/GenBank/DDBJ databases">
        <title>Sulfitobacter algicola sp. nov., isolated from green algae.</title>
        <authorList>
            <person name="Wang C."/>
        </authorList>
    </citation>
    <scope>NUCLEOTIDE SEQUENCE [LARGE SCALE GENOMIC DNA]</scope>
    <source>
        <strain evidence="2 3">1151</strain>
    </source>
</reference>
<evidence type="ECO:0000313" key="2">
    <source>
        <dbReference type="EMBL" id="NSX56095.1"/>
    </source>
</evidence>
<dbReference type="EMBL" id="JABUFE010000010">
    <property type="protein sequence ID" value="NSX56095.1"/>
    <property type="molecule type" value="Genomic_DNA"/>
</dbReference>
<feature type="signal peptide" evidence="1">
    <location>
        <begin position="1"/>
        <end position="23"/>
    </location>
</feature>
<keyword evidence="1" id="KW-0732">Signal</keyword>
<protein>
    <submittedName>
        <fullName evidence="2">Uncharacterized protein</fullName>
    </submittedName>
</protein>
<proteinExistence type="predicted"/>
<comment type="caution">
    <text evidence="2">The sequence shown here is derived from an EMBL/GenBank/DDBJ whole genome shotgun (WGS) entry which is preliminary data.</text>
</comment>
<dbReference type="RefSeq" id="WP_174139250.1">
    <property type="nucleotide sequence ID" value="NZ_JABUFE010000010.1"/>
</dbReference>
<keyword evidence="3" id="KW-1185">Reference proteome</keyword>
<accession>A0ABX2IXW6</accession>
<sequence>MTSIRPTILAMALMTCTAQSALALDECLVGEWSADLNDMTEMMAQGGMPIDGGEVTGSGPVMDISADGSVLSNMEGMTISMDMDGMNVSVTMAGKNEATIETEGDTFTITATTFDVVTEVNMNGQVSVVPPRPSELGPEISTGTYTCSETDLIFMQPPQVYQMQAIPRRWTRVAG</sequence>